<feature type="compositionally biased region" description="Polar residues" evidence="1">
    <location>
        <begin position="53"/>
        <end position="68"/>
    </location>
</feature>
<sequence>MVKVSISLPNNTQITFESEESEVLREVVSLALRDLPRELMQVPESVSPGALTEKSTSVAPSKLSTATSIPPVPPAEPMPAPETIIARETARPSIGASNGEGAATVPPEFLSERGEANFTAFCRDAKPLGDMRRVVVAAEGATRHFGVEGITADDLAWLFDLAEWRRPGNFTQTLRNAARSKFAWLERIPGRPGRYATTALGRSKTLPNS</sequence>
<feature type="region of interest" description="Disordered" evidence="1">
    <location>
        <begin position="44"/>
        <end position="79"/>
    </location>
</feature>
<organism evidence="2">
    <name type="scientific">marine metagenome</name>
    <dbReference type="NCBI Taxonomy" id="408172"/>
    <lineage>
        <taxon>unclassified sequences</taxon>
        <taxon>metagenomes</taxon>
        <taxon>ecological metagenomes</taxon>
    </lineage>
</organism>
<accession>A0A381Q5Q5</accession>
<evidence type="ECO:0000313" key="2">
    <source>
        <dbReference type="EMBL" id="SUZ74248.1"/>
    </source>
</evidence>
<gene>
    <name evidence="2" type="ORF">METZ01_LOCUS27102</name>
</gene>
<feature type="compositionally biased region" description="Pro residues" evidence="1">
    <location>
        <begin position="70"/>
        <end position="79"/>
    </location>
</feature>
<reference evidence="2" key="1">
    <citation type="submission" date="2018-05" db="EMBL/GenBank/DDBJ databases">
        <authorList>
            <person name="Lanie J.A."/>
            <person name="Ng W.-L."/>
            <person name="Kazmierczak K.M."/>
            <person name="Andrzejewski T.M."/>
            <person name="Davidsen T.M."/>
            <person name="Wayne K.J."/>
            <person name="Tettelin H."/>
            <person name="Glass J.I."/>
            <person name="Rusch D."/>
            <person name="Podicherti R."/>
            <person name="Tsui H.-C.T."/>
            <person name="Winkler M.E."/>
        </authorList>
    </citation>
    <scope>NUCLEOTIDE SEQUENCE</scope>
</reference>
<name>A0A381Q5Q5_9ZZZZ</name>
<dbReference type="AlphaFoldDB" id="A0A381Q5Q5"/>
<dbReference type="EMBL" id="UINC01001205">
    <property type="protein sequence ID" value="SUZ74248.1"/>
    <property type="molecule type" value="Genomic_DNA"/>
</dbReference>
<protein>
    <submittedName>
        <fullName evidence="2">Uncharacterized protein</fullName>
    </submittedName>
</protein>
<proteinExistence type="predicted"/>
<evidence type="ECO:0000256" key="1">
    <source>
        <dbReference type="SAM" id="MobiDB-lite"/>
    </source>
</evidence>